<evidence type="ECO:0000256" key="1">
    <source>
        <dbReference type="ARBA" id="ARBA00008213"/>
    </source>
</evidence>
<dbReference type="GO" id="GO:0032784">
    <property type="term" value="P:regulation of DNA-templated transcription elongation"/>
    <property type="evidence" value="ECO:0007669"/>
    <property type="project" value="UniProtKB-UniRule"/>
</dbReference>
<proteinExistence type="inferred from homology"/>
<evidence type="ECO:0000259" key="11">
    <source>
        <dbReference type="Pfam" id="PF03449"/>
    </source>
</evidence>
<gene>
    <name evidence="8" type="primary">greA</name>
    <name evidence="12" type="ordered locus">COPRO5265_1113</name>
</gene>
<keyword evidence="5 8" id="KW-0804">Transcription</keyword>
<name>B5Y9H5_COPPD</name>
<keyword evidence="4 8" id="KW-0238">DNA-binding</keyword>
<evidence type="ECO:0000313" key="12">
    <source>
        <dbReference type="EMBL" id="ACI16976.1"/>
    </source>
</evidence>
<comment type="function">
    <text evidence="6 8 9">Necessary for efficient RNA polymerase transcription elongation past template-encoded arresting sites. The arresting sites in DNA have the property of trapping a certain fraction of elongating RNA polymerases that pass through, resulting in locked ternary complexes. Cleavage of the nascent transcript by cleavage factors such as GreA or GreB allows the resumption of elongation from the new 3'terminus. GreA releases sequences of 2 to 3 nucleotides.</text>
</comment>
<dbReference type="InterPro" id="IPR036805">
    <property type="entry name" value="Tscrpt_elong_fac_GreA/B_N_sf"/>
</dbReference>
<keyword evidence="12" id="KW-0251">Elongation factor</keyword>
<evidence type="ECO:0000256" key="6">
    <source>
        <dbReference type="ARBA" id="ARBA00024916"/>
    </source>
</evidence>
<dbReference type="GO" id="GO:0006354">
    <property type="term" value="P:DNA-templated transcription elongation"/>
    <property type="evidence" value="ECO:0007669"/>
    <property type="project" value="TreeGrafter"/>
</dbReference>
<sequence length="163" mass="18331">MRRVEEEAILTEEGYKKILEELKYLKEVKRKEVAEKIQEARALGDLSENSEFEAAKEEQALLEERIARLETLVYNARVVKAEDLALDQVSVGTKVLVLDESAGREESFIIVGNSEEVDPFSGKISSKSPLGSRLLGRKRGDRVEIKLRNGSKAVYEILDIVVP</sequence>
<evidence type="ECO:0000256" key="8">
    <source>
        <dbReference type="HAMAP-Rule" id="MF_00105"/>
    </source>
</evidence>
<dbReference type="AlphaFoldDB" id="B5Y9H5"/>
<dbReference type="InterPro" id="IPR022691">
    <property type="entry name" value="Tscrpt_elong_fac_GreA/B_N"/>
</dbReference>
<dbReference type="InterPro" id="IPR028624">
    <property type="entry name" value="Tscrpt_elong_fac_GreA/B"/>
</dbReference>
<dbReference type="Pfam" id="PF03449">
    <property type="entry name" value="GreA_GreB_N"/>
    <property type="match status" value="1"/>
</dbReference>
<dbReference type="FunFam" id="1.10.287.180:FF:000001">
    <property type="entry name" value="Transcription elongation factor GreA"/>
    <property type="match status" value="1"/>
</dbReference>
<evidence type="ECO:0000256" key="9">
    <source>
        <dbReference type="RuleBase" id="RU000556"/>
    </source>
</evidence>
<dbReference type="PANTHER" id="PTHR30437">
    <property type="entry name" value="TRANSCRIPTION ELONGATION FACTOR GREA"/>
    <property type="match status" value="1"/>
</dbReference>
<keyword evidence="12" id="KW-0648">Protein biosynthesis</keyword>
<dbReference type="InterPro" id="IPR036953">
    <property type="entry name" value="GreA/GreB_C_sf"/>
</dbReference>
<dbReference type="EMBL" id="CP001145">
    <property type="protein sequence ID" value="ACI16976.1"/>
    <property type="molecule type" value="Genomic_DNA"/>
</dbReference>
<accession>B5Y9H5</accession>
<dbReference type="Gene3D" id="3.10.50.30">
    <property type="entry name" value="Transcription elongation factor, GreA/GreB, C-terminal domain"/>
    <property type="match status" value="1"/>
</dbReference>
<evidence type="ECO:0000259" key="10">
    <source>
        <dbReference type="Pfam" id="PF01272"/>
    </source>
</evidence>
<reference evidence="12 13" key="2">
    <citation type="journal article" date="2014" name="Genome Announc.">
        <title>Complete Genome Sequence of Coprothermobacter proteolyticus DSM 5265.</title>
        <authorList>
            <person name="Alexiev A."/>
            <person name="Coil D.A."/>
            <person name="Badger J.H."/>
            <person name="Enticknap J."/>
            <person name="Ward N."/>
            <person name="Robb F.T."/>
            <person name="Eisen J.A."/>
        </authorList>
    </citation>
    <scope>NUCLEOTIDE SEQUENCE [LARGE SCALE GENOMIC DNA]</scope>
    <source>
        <strain evidence="13">ATCC 35245 / DSM 5265 / OCM 4 / BT</strain>
    </source>
</reference>
<dbReference type="NCBIfam" id="TIGR01462">
    <property type="entry name" value="greA"/>
    <property type="match status" value="1"/>
</dbReference>
<keyword evidence="13" id="KW-1185">Reference proteome</keyword>
<dbReference type="GO" id="GO:0003746">
    <property type="term" value="F:translation elongation factor activity"/>
    <property type="evidence" value="ECO:0007669"/>
    <property type="project" value="UniProtKB-KW"/>
</dbReference>
<dbReference type="Proteomes" id="UP000001732">
    <property type="component" value="Chromosome"/>
</dbReference>
<evidence type="ECO:0000256" key="5">
    <source>
        <dbReference type="ARBA" id="ARBA00023163"/>
    </source>
</evidence>
<protein>
    <recommendedName>
        <fullName evidence="2 8">Transcription elongation factor GreA</fullName>
    </recommendedName>
    <alternativeName>
        <fullName evidence="7 8">Transcript cleavage factor GreA</fullName>
    </alternativeName>
</protein>
<dbReference type="Gene3D" id="1.10.287.180">
    <property type="entry name" value="Transcription elongation factor, GreA/GreB, N-terminal domain"/>
    <property type="match status" value="1"/>
</dbReference>
<dbReference type="NCBIfam" id="NF001263">
    <property type="entry name" value="PRK00226.1-4"/>
    <property type="match status" value="1"/>
</dbReference>
<dbReference type="SUPFAM" id="SSF46557">
    <property type="entry name" value="GreA transcript cleavage protein, N-terminal domain"/>
    <property type="match status" value="1"/>
</dbReference>
<dbReference type="PANTHER" id="PTHR30437:SF4">
    <property type="entry name" value="TRANSCRIPTION ELONGATION FACTOR GREA"/>
    <property type="match status" value="1"/>
</dbReference>
<dbReference type="RefSeq" id="WP_012543628.1">
    <property type="nucleotide sequence ID" value="NC_011295.1"/>
</dbReference>
<dbReference type="InterPro" id="IPR023459">
    <property type="entry name" value="Tscrpt_elong_fac_GreA/B_fam"/>
</dbReference>
<dbReference type="InterPro" id="IPR006359">
    <property type="entry name" value="Tscrpt_elong_fac_GreA"/>
</dbReference>
<dbReference type="GO" id="GO:0003677">
    <property type="term" value="F:DNA binding"/>
    <property type="evidence" value="ECO:0007669"/>
    <property type="project" value="UniProtKB-UniRule"/>
</dbReference>
<comment type="similarity">
    <text evidence="1 8 9">Belongs to the GreA/GreB family.</text>
</comment>
<keyword evidence="3 8" id="KW-0805">Transcription regulation</keyword>
<evidence type="ECO:0000313" key="13">
    <source>
        <dbReference type="Proteomes" id="UP000001732"/>
    </source>
</evidence>
<dbReference type="KEGG" id="cpo:COPRO5265_1113"/>
<evidence type="ECO:0000256" key="7">
    <source>
        <dbReference type="ARBA" id="ARBA00030776"/>
    </source>
</evidence>
<dbReference type="Pfam" id="PF01272">
    <property type="entry name" value="GreA_GreB"/>
    <property type="match status" value="1"/>
</dbReference>
<organism evidence="12 13">
    <name type="scientific">Coprothermobacter proteolyticus (strain ATCC 35245 / DSM 5265 / OCM 4 / BT)</name>
    <dbReference type="NCBI Taxonomy" id="309798"/>
    <lineage>
        <taxon>Bacteria</taxon>
        <taxon>Pseudomonadati</taxon>
        <taxon>Coprothermobacterota</taxon>
        <taxon>Coprothermobacteria</taxon>
        <taxon>Coprothermobacterales</taxon>
        <taxon>Coprothermobacteraceae</taxon>
        <taxon>Coprothermobacter</taxon>
    </lineage>
</organism>
<dbReference type="STRING" id="309798.COPRO5265_1113"/>
<evidence type="ECO:0000256" key="4">
    <source>
        <dbReference type="ARBA" id="ARBA00023125"/>
    </source>
</evidence>
<dbReference type="SUPFAM" id="SSF54534">
    <property type="entry name" value="FKBP-like"/>
    <property type="match status" value="1"/>
</dbReference>
<dbReference type="HOGENOM" id="CLU_101379_2_1_9"/>
<feature type="domain" description="Transcription elongation factor GreA/GreB C-terminal" evidence="10">
    <location>
        <begin position="87"/>
        <end position="160"/>
    </location>
</feature>
<evidence type="ECO:0000256" key="3">
    <source>
        <dbReference type="ARBA" id="ARBA00023015"/>
    </source>
</evidence>
<dbReference type="OrthoDB" id="9808774at2"/>
<dbReference type="HAMAP" id="MF_00105">
    <property type="entry name" value="GreA_GreB"/>
    <property type="match status" value="1"/>
</dbReference>
<dbReference type="InterPro" id="IPR001437">
    <property type="entry name" value="Tscrpt_elong_fac_GreA/B_C"/>
</dbReference>
<evidence type="ECO:0000256" key="2">
    <source>
        <dbReference type="ARBA" id="ARBA00013729"/>
    </source>
</evidence>
<feature type="domain" description="Transcription elongation factor GreA/GreB N-terminal" evidence="11">
    <location>
        <begin position="9"/>
        <end position="78"/>
    </location>
</feature>
<dbReference type="PIRSF" id="PIRSF006092">
    <property type="entry name" value="GreA_GreB"/>
    <property type="match status" value="1"/>
</dbReference>
<reference evidence="13" key="1">
    <citation type="submission" date="2008-08" db="EMBL/GenBank/DDBJ databases">
        <title>The complete genome sequence of Coprothermobacter proteolyticus strain ATCC 5245 / DSM 5265 / BT.</title>
        <authorList>
            <person name="Dodson R.J."/>
            <person name="Durkin A.S."/>
            <person name="Wu M."/>
            <person name="Eisen J."/>
            <person name="Sutton G."/>
        </authorList>
    </citation>
    <scope>NUCLEOTIDE SEQUENCE [LARGE SCALE GENOMIC DNA]</scope>
    <source>
        <strain evidence="13">ATCC 35245 / DSM 5265 / OCM 4 / BT</strain>
    </source>
</reference>
<dbReference type="eggNOG" id="COG0782">
    <property type="taxonomic scope" value="Bacteria"/>
</dbReference>
<dbReference type="GO" id="GO:0070063">
    <property type="term" value="F:RNA polymerase binding"/>
    <property type="evidence" value="ECO:0007669"/>
    <property type="project" value="InterPro"/>
</dbReference>